<dbReference type="AlphaFoldDB" id="A0A1Z5J1M8"/>
<keyword evidence="2" id="KW-1185">Reference proteome</keyword>
<name>A0A1Z5J1M8_9LACO</name>
<sequence length="29" mass="3372">MAKHTRVSYPATNQQNTSQISLIFIFFID</sequence>
<protein>
    <submittedName>
        <fullName evidence="1">Uncharacterized protein</fullName>
    </submittedName>
</protein>
<gene>
    <name evidence="1" type="ORF">IWT5_01141</name>
</gene>
<dbReference type="Proteomes" id="UP000223370">
    <property type="component" value="Unassembled WGS sequence"/>
</dbReference>
<reference evidence="1 2" key="1">
    <citation type="submission" date="2015-11" db="EMBL/GenBank/DDBJ databases">
        <title>Draft genome sequences of new species of the genus Lactobacillus isolated from orchardgrass silage.</title>
        <authorList>
            <person name="Tohno M."/>
            <person name="Tanizawa Y."/>
            <person name="Arita M."/>
        </authorList>
    </citation>
    <scope>NUCLEOTIDE SEQUENCE [LARGE SCALE GENOMIC DNA]</scope>
    <source>
        <strain evidence="1 2">IWT5</strain>
    </source>
</reference>
<organism evidence="1 2">
    <name type="scientific">Secundilactobacillus silagincola</name>
    <dbReference type="NCBI Taxonomy" id="1714681"/>
    <lineage>
        <taxon>Bacteria</taxon>
        <taxon>Bacillati</taxon>
        <taxon>Bacillota</taxon>
        <taxon>Bacilli</taxon>
        <taxon>Lactobacillales</taxon>
        <taxon>Lactobacillaceae</taxon>
        <taxon>Secundilactobacillus</taxon>
    </lineage>
</organism>
<dbReference type="EMBL" id="BCMJ01000003">
    <property type="protein sequence ID" value="GAX07990.1"/>
    <property type="molecule type" value="Genomic_DNA"/>
</dbReference>
<proteinExistence type="predicted"/>
<comment type="caution">
    <text evidence="1">The sequence shown here is derived from an EMBL/GenBank/DDBJ whole genome shotgun (WGS) entry which is preliminary data.</text>
</comment>
<evidence type="ECO:0000313" key="1">
    <source>
        <dbReference type="EMBL" id="GAX07990.1"/>
    </source>
</evidence>
<evidence type="ECO:0000313" key="2">
    <source>
        <dbReference type="Proteomes" id="UP000223370"/>
    </source>
</evidence>
<accession>A0A1Z5J1M8</accession>